<keyword evidence="2" id="KW-1185">Reference proteome</keyword>
<reference evidence="1" key="2">
    <citation type="submission" date="2013-04" db="UniProtKB">
        <authorList>
            <consortium name="EnsemblPlants"/>
        </authorList>
    </citation>
    <scope>IDENTIFICATION</scope>
</reference>
<evidence type="ECO:0000313" key="1">
    <source>
        <dbReference type="EnsemblPlants" id="OB07G25560.1"/>
    </source>
</evidence>
<evidence type="ECO:0000313" key="2">
    <source>
        <dbReference type="Proteomes" id="UP000006038"/>
    </source>
</evidence>
<dbReference type="Gramene" id="OB07G25560.1">
    <property type="protein sequence ID" value="OB07G25560.1"/>
    <property type="gene ID" value="OB07G25560"/>
</dbReference>
<dbReference type="Proteomes" id="UP000006038">
    <property type="component" value="Chromosome 7"/>
</dbReference>
<accession>J3MMC4</accession>
<dbReference type="EnsemblPlants" id="OB07G25560.1">
    <property type="protein sequence ID" value="OB07G25560.1"/>
    <property type="gene ID" value="OB07G25560"/>
</dbReference>
<protein>
    <submittedName>
        <fullName evidence="1">Uncharacterized protein</fullName>
    </submittedName>
</protein>
<dbReference type="AlphaFoldDB" id="J3MMC4"/>
<organism evidence="1">
    <name type="scientific">Oryza brachyantha</name>
    <name type="common">malo sina</name>
    <dbReference type="NCBI Taxonomy" id="4533"/>
    <lineage>
        <taxon>Eukaryota</taxon>
        <taxon>Viridiplantae</taxon>
        <taxon>Streptophyta</taxon>
        <taxon>Embryophyta</taxon>
        <taxon>Tracheophyta</taxon>
        <taxon>Spermatophyta</taxon>
        <taxon>Magnoliopsida</taxon>
        <taxon>Liliopsida</taxon>
        <taxon>Poales</taxon>
        <taxon>Poaceae</taxon>
        <taxon>BOP clade</taxon>
        <taxon>Oryzoideae</taxon>
        <taxon>Oryzeae</taxon>
        <taxon>Oryzinae</taxon>
        <taxon>Oryza</taxon>
    </lineage>
</organism>
<name>J3MMC4_ORYBR</name>
<reference evidence="1" key="1">
    <citation type="journal article" date="2013" name="Nat. Commun.">
        <title>Whole-genome sequencing of Oryza brachyantha reveals mechanisms underlying Oryza genome evolution.</title>
        <authorList>
            <person name="Chen J."/>
            <person name="Huang Q."/>
            <person name="Gao D."/>
            <person name="Wang J."/>
            <person name="Lang Y."/>
            <person name="Liu T."/>
            <person name="Li B."/>
            <person name="Bai Z."/>
            <person name="Luis Goicoechea J."/>
            <person name="Liang C."/>
            <person name="Chen C."/>
            <person name="Zhang W."/>
            <person name="Sun S."/>
            <person name="Liao Y."/>
            <person name="Zhang X."/>
            <person name="Yang L."/>
            <person name="Song C."/>
            <person name="Wang M."/>
            <person name="Shi J."/>
            <person name="Liu G."/>
            <person name="Liu J."/>
            <person name="Zhou H."/>
            <person name="Zhou W."/>
            <person name="Yu Q."/>
            <person name="An N."/>
            <person name="Chen Y."/>
            <person name="Cai Q."/>
            <person name="Wang B."/>
            <person name="Liu B."/>
            <person name="Min J."/>
            <person name="Huang Y."/>
            <person name="Wu H."/>
            <person name="Li Z."/>
            <person name="Zhang Y."/>
            <person name="Yin Y."/>
            <person name="Song W."/>
            <person name="Jiang J."/>
            <person name="Jackson S.A."/>
            <person name="Wing R.A."/>
            <person name="Wang J."/>
            <person name="Chen M."/>
        </authorList>
    </citation>
    <scope>NUCLEOTIDE SEQUENCE [LARGE SCALE GENOMIC DNA]</scope>
    <source>
        <strain evidence="1">cv. IRGC 101232</strain>
    </source>
</reference>
<proteinExistence type="predicted"/>
<sequence length="89" mass="9717">MIGGWRWTAGAVHYRRMEAVRNGKPSLQLTHSPTHSLTQTRSTQRIRGGRGVCAHQSIGGSLGSWFGFLLGVASVSRRLHGSRFAIKSS</sequence>
<dbReference type="HOGENOM" id="CLU_2458390_0_0_1"/>